<dbReference type="AlphaFoldDB" id="A0A1E5CP42"/>
<dbReference type="EMBL" id="AJYW02000285">
    <property type="protein sequence ID" value="OEE71684.1"/>
    <property type="molecule type" value="Genomic_DNA"/>
</dbReference>
<sequence length="165" mass="17493">MKKTLLALALIGASTSVMADSWLYGGVSGGQSDFDGESDTAYGVHVGTGFLPIIGIEAGLWNLGSFDSVSYDGADRKNVDATTAYIAVKPSIDLGPLHIYAKGGLHSYELKGDSSFSEDDVDIMYGVGAEYFVFGPLSVGASYQNFKMKHDNIGSFTVNATLHFL</sequence>
<dbReference type="InterPro" id="IPR027385">
    <property type="entry name" value="Beta-barrel_OMP"/>
</dbReference>
<feature type="chain" id="PRO_5009173047" description="Outer membrane protein beta-barrel domain-containing protein" evidence="2">
    <location>
        <begin position="20"/>
        <end position="165"/>
    </location>
</feature>
<evidence type="ECO:0000256" key="2">
    <source>
        <dbReference type="SAM" id="SignalP"/>
    </source>
</evidence>
<dbReference type="SUPFAM" id="SSF56925">
    <property type="entry name" value="OMPA-like"/>
    <property type="match status" value="1"/>
</dbReference>
<dbReference type="Proteomes" id="UP000094165">
    <property type="component" value="Unassembled WGS sequence"/>
</dbReference>
<evidence type="ECO:0000259" key="3">
    <source>
        <dbReference type="Pfam" id="PF13505"/>
    </source>
</evidence>
<evidence type="ECO:0000313" key="5">
    <source>
        <dbReference type="Proteomes" id="UP000094165"/>
    </source>
</evidence>
<accession>A0A1E5CP42</accession>
<keyword evidence="5" id="KW-1185">Reference proteome</keyword>
<evidence type="ECO:0000256" key="1">
    <source>
        <dbReference type="ARBA" id="ARBA00022729"/>
    </source>
</evidence>
<dbReference type="Gene3D" id="2.40.160.20">
    <property type="match status" value="1"/>
</dbReference>
<comment type="caution">
    <text evidence="4">The sequence shown here is derived from an EMBL/GenBank/DDBJ whole genome shotgun (WGS) entry which is preliminary data.</text>
</comment>
<dbReference type="Pfam" id="PF13505">
    <property type="entry name" value="OMP_b-brl"/>
    <property type="match status" value="1"/>
</dbReference>
<feature type="signal peptide" evidence="2">
    <location>
        <begin position="1"/>
        <end position="19"/>
    </location>
</feature>
<dbReference type="InterPro" id="IPR011250">
    <property type="entry name" value="OMP/PagP_B-barrel"/>
</dbReference>
<organism evidence="4 5">
    <name type="scientific">Vibrio genomosp. F6 str. FF-238</name>
    <dbReference type="NCBI Taxonomy" id="1191298"/>
    <lineage>
        <taxon>Bacteria</taxon>
        <taxon>Pseudomonadati</taxon>
        <taxon>Pseudomonadota</taxon>
        <taxon>Gammaproteobacteria</taxon>
        <taxon>Vibrionales</taxon>
        <taxon>Vibrionaceae</taxon>
        <taxon>Vibrio</taxon>
    </lineage>
</organism>
<protein>
    <recommendedName>
        <fullName evidence="3">Outer membrane protein beta-barrel domain-containing protein</fullName>
    </recommendedName>
</protein>
<dbReference type="RefSeq" id="WP_017052746.1">
    <property type="nucleotide sequence ID" value="NZ_AJYW02000285.1"/>
</dbReference>
<keyword evidence="1 2" id="KW-0732">Signal</keyword>
<gene>
    <name evidence="4" type="ORF">A130_07830</name>
</gene>
<proteinExistence type="predicted"/>
<name>A0A1E5CP42_9VIBR</name>
<feature type="domain" description="Outer membrane protein beta-barrel" evidence="3">
    <location>
        <begin position="6"/>
        <end position="164"/>
    </location>
</feature>
<evidence type="ECO:0000313" key="4">
    <source>
        <dbReference type="EMBL" id="OEE71684.1"/>
    </source>
</evidence>
<reference evidence="4 5" key="1">
    <citation type="journal article" date="2012" name="Science">
        <title>Ecological populations of bacteria act as socially cohesive units of antibiotic production and resistance.</title>
        <authorList>
            <person name="Cordero O.X."/>
            <person name="Wildschutte H."/>
            <person name="Kirkup B."/>
            <person name="Proehl S."/>
            <person name="Ngo L."/>
            <person name="Hussain F."/>
            <person name="Le Roux F."/>
            <person name="Mincer T."/>
            <person name="Polz M.F."/>
        </authorList>
    </citation>
    <scope>NUCLEOTIDE SEQUENCE [LARGE SCALE GENOMIC DNA]</scope>
    <source>
        <strain evidence="4 5">FF-238</strain>
    </source>
</reference>